<evidence type="ECO:0000313" key="3">
    <source>
        <dbReference type="Proteomes" id="UP001162836"/>
    </source>
</evidence>
<feature type="transmembrane region" description="Helical" evidence="1">
    <location>
        <begin position="85"/>
        <end position="109"/>
    </location>
</feature>
<feature type="transmembrane region" description="Helical" evidence="1">
    <location>
        <begin position="55"/>
        <end position="73"/>
    </location>
</feature>
<protein>
    <submittedName>
        <fullName evidence="2">Beta-carotene 15,15'-monooxygenase</fullName>
    </submittedName>
</protein>
<name>A0ABS8QIQ3_9BACI</name>
<dbReference type="EMBL" id="JAJODE010000022">
    <property type="protein sequence ID" value="MCD4839077.1"/>
    <property type="molecule type" value="Genomic_DNA"/>
</dbReference>
<keyword evidence="1" id="KW-0472">Membrane</keyword>
<accession>A0ABS8QIQ3</accession>
<feature type="transmembrane region" description="Helical" evidence="1">
    <location>
        <begin position="138"/>
        <end position="157"/>
    </location>
</feature>
<reference evidence="2 3" key="1">
    <citation type="journal article" date="2023" name="Antonie Van Leeuwenhoek">
        <title>Unveiling the genomic potential of a novel thermostable glycoside hydrolases producing Neobacillus sedimentimangrovi UE25.</title>
        <authorList>
            <person name="Ejaz U."/>
            <person name="Saleem F."/>
            <person name="Rashid R."/>
            <person name="Hasan K.A."/>
            <person name="Syed M.N."/>
            <person name="Sohail M."/>
        </authorList>
    </citation>
    <scope>NUCLEOTIDE SEQUENCE [LARGE SCALE GENOMIC DNA]</scope>
    <source>
        <strain evidence="2 3">UE25</strain>
    </source>
</reference>
<sequence>MSLLLVLSANYSLYYTSFGIQLIPNDTNMIVAGSMIDLALISPLLFLAWKGRVTWKNFIFGIAGGLVFVRFFIPREYLAPLESVTWIGFAVESGLIFLEIAILVSLFIQLPKIVQYVRKSSLPVLFSFSTAVNQKVKSITIIQIICSEMLMFYYAFASWRKKPPKGNNWFTLHQKSSYLSMQIMLIHAVILETAALHWWLHEKYFILSIILLVINLYSVIFFLADIQAVRHNPVHVTNDRLYLSLGLTKRMDIKWTDIDEVIVDPNRLRQNVLKIQSNSWRVILKRPFQTLF</sequence>
<evidence type="ECO:0000313" key="2">
    <source>
        <dbReference type="EMBL" id="MCD4839077.1"/>
    </source>
</evidence>
<organism evidence="2 3">
    <name type="scientific">Neobacillus sedimentimangrovi</name>
    <dbReference type="NCBI Taxonomy" id="2699460"/>
    <lineage>
        <taxon>Bacteria</taxon>
        <taxon>Bacillati</taxon>
        <taxon>Bacillota</taxon>
        <taxon>Bacilli</taxon>
        <taxon>Bacillales</taxon>
        <taxon>Bacillaceae</taxon>
        <taxon>Neobacillus</taxon>
    </lineage>
</organism>
<keyword evidence="1" id="KW-1133">Transmembrane helix</keyword>
<keyword evidence="1" id="KW-0812">Transmembrane</keyword>
<feature type="transmembrane region" description="Helical" evidence="1">
    <location>
        <begin position="29"/>
        <end position="48"/>
    </location>
</feature>
<feature type="transmembrane region" description="Helical" evidence="1">
    <location>
        <begin position="205"/>
        <end position="224"/>
    </location>
</feature>
<keyword evidence="3" id="KW-1185">Reference proteome</keyword>
<comment type="caution">
    <text evidence="2">The sequence shown here is derived from an EMBL/GenBank/DDBJ whole genome shotgun (WGS) entry which is preliminary data.</text>
</comment>
<evidence type="ECO:0000256" key="1">
    <source>
        <dbReference type="SAM" id="Phobius"/>
    </source>
</evidence>
<dbReference type="Proteomes" id="UP001162836">
    <property type="component" value="Unassembled WGS sequence"/>
</dbReference>
<gene>
    <name evidence="2" type="ORF">LRS37_09355</name>
</gene>
<proteinExistence type="predicted"/>
<feature type="transmembrane region" description="Helical" evidence="1">
    <location>
        <begin position="178"/>
        <end position="199"/>
    </location>
</feature>